<evidence type="ECO:0000256" key="1">
    <source>
        <dbReference type="SAM" id="MobiDB-lite"/>
    </source>
</evidence>
<proteinExistence type="predicted"/>
<comment type="caution">
    <text evidence="2">The sequence shown here is derived from an EMBL/GenBank/DDBJ whole genome shotgun (WGS) entry which is preliminary data.</text>
</comment>
<name>A0A418D0G8_APHAT</name>
<feature type="region of interest" description="Disordered" evidence="1">
    <location>
        <begin position="53"/>
        <end position="77"/>
    </location>
</feature>
<reference evidence="2 3" key="1">
    <citation type="submission" date="2018-08" db="EMBL/GenBank/DDBJ databases">
        <title>Aphanomyces genome sequencing and annotation.</title>
        <authorList>
            <person name="Minardi D."/>
            <person name="Oidtmann B."/>
            <person name="Van Der Giezen M."/>
            <person name="Studholme D.J."/>
        </authorList>
    </citation>
    <scope>NUCLEOTIDE SEQUENCE [LARGE SCALE GENOMIC DNA]</scope>
    <source>
        <strain evidence="2 3">Sv</strain>
    </source>
</reference>
<dbReference type="AlphaFoldDB" id="A0A418D0G8"/>
<accession>A0A418D0G8</accession>
<sequence>MLPWTASPTAGRPNPSVATTIHDDEDDVLNSMLLHDVDALLLLTHEFCTEVVPTSPESCNLSAPAARDEEEDTSMQSALESIKAERRALERQLEHLRHHHQSPV</sequence>
<evidence type="ECO:0000313" key="3">
    <source>
        <dbReference type="Proteomes" id="UP000285712"/>
    </source>
</evidence>
<gene>
    <name evidence="2" type="ORF">DYB35_012189</name>
</gene>
<feature type="region of interest" description="Disordered" evidence="1">
    <location>
        <begin position="1"/>
        <end position="21"/>
    </location>
</feature>
<evidence type="ECO:0000313" key="2">
    <source>
        <dbReference type="EMBL" id="RHY87853.1"/>
    </source>
</evidence>
<dbReference type="Proteomes" id="UP000285712">
    <property type="component" value="Unassembled WGS sequence"/>
</dbReference>
<organism evidence="2 3">
    <name type="scientific">Aphanomyces astaci</name>
    <name type="common">Crayfish plague agent</name>
    <dbReference type="NCBI Taxonomy" id="112090"/>
    <lineage>
        <taxon>Eukaryota</taxon>
        <taxon>Sar</taxon>
        <taxon>Stramenopiles</taxon>
        <taxon>Oomycota</taxon>
        <taxon>Saprolegniomycetes</taxon>
        <taxon>Saprolegniales</taxon>
        <taxon>Verrucalvaceae</taxon>
        <taxon>Aphanomyces</taxon>
    </lineage>
</organism>
<dbReference type="EMBL" id="QUTG01004560">
    <property type="protein sequence ID" value="RHY87853.1"/>
    <property type="molecule type" value="Genomic_DNA"/>
</dbReference>
<protein>
    <submittedName>
        <fullName evidence="2">Uncharacterized protein</fullName>
    </submittedName>
</protein>